<dbReference type="GO" id="GO:0006355">
    <property type="term" value="P:regulation of DNA-templated transcription"/>
    <property type="evidence" value="ECO:0007669"/>
    <property type="project" value="InterPro"/>
</dbReference>
<feature type="coiled-coil region" evidence="1">
    <location>
        <begin position="393"/>
        <end position="420"/>
    </location>
</feature>
<comment type="caution">
    <text evidence="4">The sequence shown here is derived from an EMBL/GenBank/DDBJ whole genome shotgun (WGS) entry which is preliminary data.</text>
</comment>
<feature type="chain" id="PRO_5019231751" description="HTH luxR-type domain-containing protein" evidence="3">
    <location>
        <begin position="26"/>
        <end position="615"/>
    </location>
</feature>
<gene>
    <name evidence="4" type="ORF">DYU11_12980</name>
</gene>
<evidence type="ECO:0000256" key="2">
    <source>
        <dbReference type="SAM" id="Phobius"/>
    </source>
</evidence>
<dbReference type="InterPro" id="IPR011990">
    <property type="entry name" value="TPR-like_helical_dom_sf"/>
</dbReference>
<dbReference type="InterPro" id="IPR016032">
    <property type="entry name" value="Sig_transdc_resp-reg_C-effctor"/>
</dbReference>
<evidence type="ECO:0000313" key="5">
    <source>
        <dbReference type="Proteomes" id="UP000283523"/>
    </source>
</evidence>
<feature type="signal peptide" evidence="3">
    <location>
        <begin position="1"/>
        <end position="25"/>
    </location>
</feature>
<keyword evidence="2" id="KW-0812">Transmembrane</keyword>
<evidence type="ECO:0000313" key="4">
    <source>
        <dbReference type="EMBL" id="RIV23873.1"/>
    </source>
</evidence>
<reference evidence="4 5" key="1">
    <citation type="submission" date="2018-08" db="EMBL/GenBank/DDBJ databases">
        <title>Fibrisoma montanum sp. nov., isolated from Danxia mountain soil.</title>
        <authorList>
            <person name="Huang Y."/>
        </authorList>
    </citation>
    <scope>NUCLEOTIDE SEQUENCE [LARGE SCALE GENOMIC DNA]</scope>
    <source>
        <strain evidence="4 5">HYT19</strain>
    </source>
</reference>
<keyword evidence="2" id="KW-1133">Transmembrane helix</keyword>
<dbReference type="AlphaFoldDB" id="A0A418MBW8"/>
<dbReference type="Gene3D" id="1.25.40.10">
    <property type="entry name" value="Tetratricopeptide repeat domain"/>
    <property type="match status" value="1"/>
</dbReference>
<dbReference type="SUPFAM" id="SSF48452">
    <property type="entry name" value="TPR-like"/>
    <property type="match status" value="1"/>
</dbReference>
<keyword evidence="1" id="KW-0175">Coiled coil</keyword>
<evidence type="ECO:0000256" key="3">
    <source>
        <dbReference type="SAM" id="SignalP"/>
    </source>
</evidence>
<accession>A0A418MBW8</accession>
<name>A0A418MBW8_9BACT</name>
<dbReference type="GO" id="GO:0003677">
    <property type="term" value="F:DNA binding"/>
    <property type="evidence" value="ECO:0007669"/>
    <property type="project" value="InterPro"/>
</dbReference>
<evidence type="ECO:0000256" key="1">
    <source>
        <dbReference type="SAM" id="Coils"/>
    </source>
</evidence>
<dbReference type="SUPFAM" id="SSF46894">
    <property type="entry name" value="C-terminal effector domain of the bipartite response regulators"/>
    <property type="match status" value="1"/>
</dbReference>
<feature type="transmembrane region" description="Helical" evidence="2">
    <location>
        <begin position="421"/>
        <end position="439"/>
    </location>
</feature>
<keyword evidence="5" id="KW-1185">Reference proteome</keyword>
<keyword evidence="3" id="KW-0732">Signal</keyword>
<feature type="coiled-coil region" evidence="1">
    <location>
        <begin position="445"/>
        <end position="491"/>
    </location>
</feature>
<sequence length="615" mass="70961">MYRFVVFYTCLISLSFFMGSLLAMAGPRPAQPGSGDPDDAFLQQIERSAPDRRIRLLLNHFHSSQAFTKNQPHVFRLLDRVDSLGQALDDTQLGDYAWFLREADAHFRTASHAQNAALMLAVGQKAEAADKPQIAAVCRHMAGQYFFFNEDYGKAFEHLLAANARFRAIGYGHVPGISHYLYELAFAYFHFQEYSKAVTLLSDADRYPAFNANEDIQTANTLGMAHTWLFSLGDTNAARRAEGNYRIAQHRARLHRDTLWIGIAAGNLARLYINQQRWADALPEYRTSYRIGLTYGQNRSLPDSPALDLAEAHLNLGQLDSTRYYMKQALVFFRRGTEEIELSNEYFQRDYCNVARKYYRAIGDLPTAYRYLDSLNTLNRNFNKRQRSEQISLVNQKLMIQKHQSDMDALQTEKQAQQNRFWIVGVALALMAGLFFRLYQLAQLKRRQERVINAERERVLRLEKKLVEEQLQQANADLNGFMENLREKNKLIDAITAELAQLTPADGADKPLLETQRHLLHSSLLTPDDWYEFRQRFDRVYPHFFEQLHQQFAGISPAEERLLALSKLRVDTRQMSRMLGISPDSIHKTRYRLRKKLTQNDHSSLLDLLNEASGA</sequence>
<dbReference type="OrthoDB" id="920116at2"/>
<evidence type="ECO:0008006" key="6">
    <source>
        <dbReference type="Google" id="ProtNLM"/>
    </source>
</evidence>
<dbReference type="Proteomes" id="UP000283523">
    <property type="component" value="Unassembled WGS sequence"/>
</dbReference>
<organism evidence="4 5">
    <name type="scientific">Fibrisoma montanum</name>
    <dbReference type="NCBI Taxonomy" id="2305895"/>
    <lineage>
        <taxon>Bacteria</taxon>
        <taxon>Pseudomonadati</taxon>
        <taxon>Bacteroidota</taxon>
        <taxon>Cytophagia</taxon>
        <taxon>Cytophagales</taxon>
        <taxon>Spirosomataceae</taxon>
        <taxon>Fibrisoma</taxon>
    </lineage>
</organism>
<dbReference type="RefSeq" id="WP_119668089.1">
    <property type="nucleotide sequence ID" value="NZ_QXED01000003.1"/>
</dbReference>
<protein>
    <recommendedName>
        <fullName evidence="6">HTH luxR-type domain-containing protein</fullName>
    </recommendedName>
</protein>
<dbReference type="EMBL" id="QXED01000003">
    <property type="protein sequence ID" value="RIV23873.1"/>
    <property type="molecule type" value="Genomic_DNA"/>
</dbReference>
<keyword evidence="2" id="KW-0472">Membrane</keyword>
<proteinExistence type="predicted"/>